<dbReference type="Proteomes" id="UP001204151">
    <property type="component" value="Unassembled WGS sequence"/>
</dbReference>
<accession>A0ABT1ZKR1</accession>
<feature type="transmembrane region" description="Helical" evidence="8">
    <location>
        <begin position="264"/>
        <end position="284"/>
    </location>
</feature>
<dbReference type="InterPro" id="IPR002549">
    <property type="entry name" value="AI-2E-like"/>
</dbReference>
<evidence type="ECO:0000256" key="8">
    <source>
        <dbReference type="SAM" id="Phobius"/>
    </source>
</evidence>
<dbReference type="RefSeq" id="WP_258815016.1">
    <property type="nucleotide sequence ID" value="NZ_JANUGW010000001.1"/>
</dbReference>
<sequence length="620" mass="67007">MRDSTLFKQLTSSSIVTGCCVLGLLYFGRDVLEPLALAVILSLVIAPLIRTLRRIGLGQAPATMLSVLMVGTCIVGLGIVLAFQLVAVTADLPKYRAAIRTKVSAVRELTERPFARIEAEISAVQPQERGIISGRRGMTTVTVSPTQPLPVEIRQPRPTTRDSLARLFAMAWGPLGEVGLVLVLLVFISLEHESLRDRLIRLAGQTEINRTIRTLGDAAQGVSRFFLSQFTVNLTFGTLIGLLLWLAGVPHAGLWGALSGMLRFVPYLGVMAAGAVIAVFVAAIDPGWELALSCIALFVALELFVANVVEPKVYGHSSGLSPLAIIISAVFWGAMWGPVGLLLSTPLTLCFVVAGRHVRGLEPVTILLGDAPNVSGAQRLYQRLLTADSDTIVRDALAYLRRASFARYCDKVLLPGLALAGADMRAGRIDAGQMETMRAAMGRVAATLNPDGRTPARTRRRRDVSLLDANLGAYLRQMRETRQGRWQGSLDVPAHSVVLCAALAVERDELLSELLVSALREANVDARSTLLGSADRPGPEKAELISNVILPYPVEERLGDWMNATAELRTHLPDALLATIKLPFDLSSVPQPTVEEHVDIVLRSFEEALAFVAPERAPRG</sequence>
<dbReference type="EMBL" id="JANUGW010000001">
    <property type="protein sequence ID" value="MCS0580354.1"/>
    <property type="molecule type" value="Genomic_DNA"/>
</dbReference>
<keyword evidence="10" id="KW-1185">Reference proteome</keyword>
<feature type="transmembrane region" description="Helical" evidence="8">
    <location>
        <begin position="290"/>
        <end position="309"/>
    </location>
</feature>
<keyword evidence="7 8" id="KW-0472">Membrane</keyword>
<feature type="transmembrane region" description="Helical" evidence="8">
    <location>
        <begin position="321"/>
        <end position="343"/>
    </location>
</feature>
<dbReference type="Pfam" id="PF01594">
    <property type="entry name" value="AI-2E_transport"/>
    <property type="match status" value="1"/>
</dbReference>
<feature type="transmembrane region" description="Helical" evidence="8">
    <location>
        <begin position="6"/>
        <end position="27"/>
    </location>
</feature>
<feature type="transmembrane region" description="Helical" evidence="8">
    <location>
        <begin position="234"/>
        <end position="257"/>
    </location>
</feature>
<evidence type="ECO:0000256" key="5">
    <source>
        <dbReference type="ARBA" id="ARBA00022692"/>
    </source>
</evidence>
<feature type="transmembrane region" description="Helical" evidence="8">
    <location>
        <begin position="164"/>
        <end position="188"/>
    </location>
</feature>
<dbReference type="PANTHER" id="PTHR21716:SF53">
    <property type="entry name" value="PERMEASE PERM-RELATED"/>
    <property type="match status" value="1"/>
</dbReference>
<evidence type="ECO:0000256" key="6">
    <source>
        <dbReference type="ARBA" id="ARBA00022989"/>
    </source>
</evidence>
<keyword evidence="6 8" id="KW-1133">Transmembrane helix</keyword>
<comment type="caution">
    <text evidence="9">The sequence shown here is derived from an EMBL/GenBank/DDBJ whole genome shotgun (WGS) entry which is preliminary data.</text>
</comment>
<reference evidence="9 10" key="1">
    <citation type="submission" date="2022-08" db="EMBL/GenBank/DDBJ databases">
        <title>Reclassification of Massilia species as members of the genera Telluria, Duganella, Pseudoduganella, Mokoshia gen. nov. and Zemynaea gen. nov. using orthogonal and non-orthogonal genome-based approaches.</title>
        <authorList>
            <person name="Bowman J.P."/>
        </authorList>
    </citation>
    <scope>NUCLEOTIDE SEQUENCE [LARGE SCALE GENOMIC DNA]</scope>
    <source>
        <strain evidence="9 10">JCM 31316</strain>
    </source>
</reference>
<dbReference type="PANTHER" id="PTHR21716">
    <property type="entry name" value="TRANSMEMBRANE PROTEIN"/>
    <property type="match status" value="1"/>
</dbReference>
<gene>
    <name evidence="9" type="ORF">NX784_01985</name>
</gene>
<evidence type="ECO:0000256" key="3">
    <source>
        <dbReference type="ARBA" id="ARBA00022448"/>
    </source>
</evidence>
<keyword evidence="5 8" id="KW-0812">Transmembrane</keyword>
<protein>
    <submittedName>
        <fullName evidence="9">AI-2E family transporter</fullName>
    </submittedName>
</protein>
<comment type="similarity">
    <text evidence="2">Belongs to the autoinducer-2 exporter (AI-2E) (TC 2.A.86) family.</text>
</comment>
<comment type="subcellular location">
    <subcellularLocation>
        <location evidence="1">Cell membrane</location>
        <topology evidence="1">Multi-pass membrane protein</topology>
    </subcellularLocation>
</comment>
<dbReference type="PROSITE" id="PS51257">
    <property type="entry name" value="PROKAR_LIPOPROTEIN"/>
    <property type="match status" value="1"/>
</dbReference>
<organism evidence="9 10">
    <name type="scientific">Massilia pinisoli</name>
    <dbReference type="NCBI Taxonomy" id="1772194"/>
    <lineage>
        <taxon>Bacteria</taxon>
        <taxon>Pseudomonadati</taxon>
        <taxon>Pseudomonadota</taxon>
        <taxon>Betaproteobacteria</taxon>
        <taxon>Burkholderiales</taxon>
        <taxon>Oxalobacteraceae</taxon>
        <taxon>Telluria group</taxon>
        <taxon>Massilia</taxon>
    </lineage>
</organism>
<name>A0ABT1ZKR1_9BURK</name>
<keyword evidence="4" id="KW-1003">Cell membrane</keyword>
<proteinExistence type="inferred from homology"/>
<evidence type="ECO:0000256" key="7">
    <source>
        <dbReference type="ARBA" id="ARBA00023136"/>
    </source>
</evidence>
<feature type="transmembrane region" description="Helical" evidence="8">
    <location>
        <begin position="34"/>
        <end position="52"/>
    </location>
</feature>
<evidence type="ECO:0000256" key="1">
    <source>
        <dbReference type="ARBA" id="ARBA00004651"/>
    </source>
</evidence>
<evidence type="ECO:0000313" key="10">
    <source>
        <dbReference type="Proteomes" id="UP001204151"/>
    </source>
</evidence>
<feature type="transmembrane region" description="Helical" evidence="8">
    <location>
        <begin position="64"/>
        <end position="90"/>
    </location>
</feature>
<evidence type="ECO:0000256" key="2">
    <source>
        <dbReference type="ARBA" id="ARBA00009773"/>
    </source>
</evidence>
<keyword evidence="3" id="KW-0813">Transport</keyword>
<evidence type="ECO:0000313" key="9">
    <source>
        <dbReference type="EMBL" id="MCS0580354.1"/>
    </source>
</evidence>
<evidence type="ECO:0000256" key="4">
    <source>
        <dbReference type="ARBA" id="ARBA00022475"/>
    </source>
</evidence>